<dbReference type="Proteomes" id="UP000194139">
    <property type="component" value="Chromosome"/>
</dbReference>
<gene>
    <name evidence="1" type="ORF">CAL13_08660</name>
</gene>
<name>A0A1W6YYU2_9BORD</name>
<protein>
    <recommendedName>
        <fullName evidence="3">Phage ABA sandwich domain-containing protein</fullName>
    </recommendedName>
</protein>
<evidence type="ECO:0008006" key="3">
    <source>
        <dbReference type="Google" id="ProtNLM"/>
    </source>
</evidence>
<keyword evidence="2" id="KW-1185">Reference proteome</keyword>
<evidence type="ECO:0000313" key="2">
    <source>
        <dbReference type="Proteomes" id="UP000194139"/>
    </source>
</evidence>
<accession>A0A1W6YYU2</accession>
<dbReference type="EMBL" id="CP021109">
    <property type="protein sequence ID" value="ARP86260.1"/>
    <property type="molecule type" value="Genomic_DNA"/>
</dbReference>
<organism evidence="1 2">
    <name type="scientific">Bordetella genomosp. 9</name>
    <dbReference type="NCBI Taxonomy" id="1416803"/>
    <lineage>
        <taxon>Bacteria</taxon>
        <taxon>Pseudomonadati</taxon>
        <taxon>Pseudomonadota</taxon>
        <taxon>Betaproteobacteria</taxon>
        <taxon>Burkholderiales</taxon>
        <taxon>Alcaligenaceae</taxon>
        <taxon>Bordetella</taxon>
    </lineage>
</organism>
<reference evidence="1 2" key="1">
    <citation type="submission" date="2017-05" db="EMBL/GenBank/DDBJ databases">
        <title>Complete and WGS of Bordetella genogroups.</title>
        <authorList>
            <person name="Spilker T."/>
            <person name="LiPuma J."/>
        </authorList>
    </citation>
    <scope>NUCLEOTIDE SEQUENCE [LARGE SCALE GENOMIC DNA]</scope>
    <source>
        <strain evidence="1 2">AU17164</strain>
    </source>
</reference>
<dbReference type="AlphaFoldDB" id="A0A1W6YYU2"/>
<evidence type="ECO:0000313" key="1">
    <source>
        <dbReference type="EMBL" id="ARP86260.1"/>
    </source>
</evidence>
<sequence>MNDRMLLEAAARAAGIVGTYDEPIPGICGIYEPVIGGADCPWNPLANDGQALRLAVKLHIQISIYKESATVWAHTPELLGYGSGGCPSYQAHSLISEPFGGDPNAATRRAIVRAAAAMGSKSNRS</sequence>
<dbReference type="RefSeq" id="WP_086072098.1">
    <property type="nucleotide sequence ID" value="NZ_CP021109.1"/>
</dbReference>
<proteinExistence type="predicted"/>